<keyword evidence="4" id="KW-1185">Reference proteome</keyword>
<dbReference type="PANTHER" id="PTHR21240:SF28">
    <property type="entry name" value="ISO-OROTATE DECARBOXYLASE (EUROFUNG)"/>
    <property type="match status" value="1"/>
</dbReference>
<dbReference type="PATRIC" id="fig|1280952.3.peg.1810"/>
<dbReference type="Proteomes" id="UP000024816">
    <property type="component" value="Unassembled WGS sequence"/>
</dbReference>
<comment type="caution">
    <text evidence="3">The sequence shown here is derived from an EMBL/GenBank/DDBJ whole genome shotgun (WGS) entry which is preliminary data.</text>
</comment>
<dbReference type="SUPFAM" id="SSF51556">
    <property type="entry name" value="Metallo-dependent hydrolases"/>
    <property type="match status" value="1"/>
</dbReference>
<dbReference type="eggNOG" id="COG2159">
    <property type="taxonomic scope" value="Bacteria"/>
</dbReference>
<accession>A0A059FD19</accession>
<evidence type="ECO:0000313" key="4">
    <source>
        <dbReference type="Proteomes" id="UP000024816"/>
    </source>
</evidence>
<protein>
    <submittedName>
        <fullName evidence="3">Amidohydrolase family protein</fullName>
    </submittedName>
</protein>
<gene>
    <name evidence="3" type="ORF">HJA_09079</name>
</gene>
<keyword evidence="3" id="KW-0378">Hydrolase</keyword>
<dbReference type="GO" id="GO:0016831">
    <property type="term" value="F:carboxy-lyase activity"/>
    <property type="evidence" value="ECO:0007669"/>
    <property type="project" value="InterPro"/>
</dbReference>
<dbReference type="Gene3D" id="3.20.20.140">
    <property type="entry name" value="Metal-dependent hydrolases"/>
    <property type="match status" value="1"/>
</dbReference>
<sequence>MSYADGRLIHDADSHLMEPADCLDPYFEKRLLDRFLALPRVQELRTGAKAAHVDERLALQQDAAFRAEADDNILLRKNYDAHGAWLRQDRPHTLDKLGFASQLVFTTHCLGNFGLDQGRDMELCYAAADAHNRMMTDFCSIDRRLLAVAYVPLEDFDRSLATAKLAIELGAKALMVPSLCPQNHSPSHVALDPVWATAQEAGIPVVLHVGGERKLNPVYKENGLPPVPDFHGGDDNFTSVSYMPIPEAAMQTLATLIFDGVFDRFPDLKWGAIELGANWVPGWMRAMDSAAHAFMRNEERLQKLTAKPSEIVRRQFRAAPYPHEDAGWIVRNAGEEIAMFSSDFPHVEGGRNPLKRFDETLQGLPESAVKAFYSGNFIDMMGEGLAPDLRVPELQQSA</sequence>
<dbReference type="Pfam" id="PF04909">
    <property type="entry name" value="Amidohydro_2"/>
    <property type="match status" value="1"/>
</dbReference>
<dbReference type="InterPro" id="IPR006680">
    <property type="entry name" value="Amidohydro-rel"/>
</dbReference>
<dbReference type="EMBL" id="ARYJ01000005">
    <property type="protein sequence ID" value="KCZ88509.1"/>
    <property type="molecule type" value="Genomic_DNA"/>
</dbReference>
<dbReference type="GO" id="GO:0016787">
    <property type="term" value="F:hydrolase activity"/>
    <property type="evidence" value="ECO:0007669"/>
    <property type="project" value="UniProtKB-KW"/>
</dbReference>
<dbReference type="GO" id="GO:0005737">
    <property type="term" value="C:cytoplasm"/>
    <property type="evidence" value="ECO:0007669"/>
    <property type="project" value="TreeGrafter"/>
</dbReference>
<organism evidence="3 4">
    <name type="scientific">Hyphomonas jannaschiana VP2</name>
    <dbReference type="NCBI Taxonomy" id="1280952"/>
    <lineage>
        <taxon>Bacteria</taxon>
        <taxon>Pseudomonadati</taxon>
        <taxon>Pseudomonadota</taxon>
        <taxon>Alphaproteobacteria</taxon>
        <taxon>Hyphomonadales</taxon>
        <taxon>Hyphomonadaceae</taxon>
        <taxon>Hyphomonas</taxon>
    </lineage>
</organism>
<dbReference type="RefSeq" id="WP_035581241.1">
    <property type="nucleotide sequence ID" value="NZ_ARYJ01000005.1"/>
</dbReference>
<dbReference type="OrthoDB" id="149172at2"/>
<dbReference type="GO" id="GO:0019748">
    <property type="term" value="P:secondary metabolic process"/>
    <property type="evidence" value="ECO:0007669"/>
    <property type="project" value="TreeGrafter"/>
</dbReference>
<feature type="domain" description="Amidohydrolase-related" evidence="2">
    <location>
        <begin position="126"/>
        <end position="376"/>
    </location>
</feature>
<evidence type="ECO:0000259" key="2">
    <source>
        <dbReference type="Pfam" id="PF04909"/>
    </source>
</evidence>
<keyword evidence="1" id="KW-0456">Lyase</keyword>
<dbReference type="AlphaFoldDB" id="A0A059FD19"/>
<evidence type="ECO:0000313" key="3">
    <source>
        <dbReference type="EMBL" id="KCZ88509.1"/>
    </source>
</evidence>
<dbReference type="STRING" id="1280952.HJA_09079"/>
<reference evidence="3 4" key="1">
    <citation type="journal article" date="2014" name="Antonie Van Leeuwenhoek">
        <title>Hyphomonas beringensis sp. nov. and Hyphomonas chukchiensis sp. nov., isolated from surface seawater of the Bering Sea and Chukchi Sea.</title>
        <authorList>
            <person name="Li C."/>
            <person name="Lai Q."/>
            <person name="Li G."/>
            <person name="Dong C."/>
            <person name="Wang J."/>
            <person name="Liao Y."/>
            <person name="Shao Z."/>
        </authorList>
    </citation>
    <scope>NUCLEOTIDE SEQUENCE [LARGE SCALE GENOMIC DNA]</scope>
    <source>
        <strain evidence="3 4">VP2</strain>
    </source>
</reference>
<dbReference type="InterPro" id="IPR032466">
    <property type="entry name" value="Metal_Hydrolase"/>
</dbReference>
<evidence type="ECO:0000256" key="1">
    <source>
        <dbReference type="ARBA" id="ARBA00023239"/>
    </source>
</evidence>
<dbReference type="PANTHER" id="PTHR21240">
    <property type="entry name" value="2-AMINO-3-CARBOXYLMUCONATE-6-SEMIALDEHYDE DECARBOXYLASE"/>
    <property type="match status" value="1"/>
</dbReference>
<name>A0A059FD19_9PROT</name>
<proteinExistence type="predicted"/>
<dbReference type="InterPro" id="IPR032465">
    <property type="entry name" value="ACMSD"/>
</dbReference>